<dbReference type="InterPro" id="IPR036095">
    <property type="entry name" value="PTS_EIIB-like_sf"/>
</dbReference>
<organism evidence="4 5">
    <name type="scientific">Tatumella terrea</name>
    <dbReference type="NCBI Taxonomy" id="419007"/>
    <lineage>
        <taxon>Bacteria</taxon>
        <taxon>Pseudomonadati</taxon>
        <taxon>Pseudomonadota</taxon>
        <taxon>Gammaproteobacteria</taxon>
        <taxon>Enterobacterales</taxon>
        <taxon>Erwiniaceae</taxon>
        <taxon>Tatumella</taxon>
    </lineage>
</organism>
<dbReference type="GO" id="GO:0016740">
    <property type="term" value="F:transferase activity"/>
    <property type="evidence" value="ECO:0007669"/>
    <property type="project" value="UniProtKB-KW"/>
</dbReference>
<dbReference type="Pfam" id="PF02302">
    <property type="entry name" value="PTS_IIB"/>
    <property type="match status" value="1"/>
</dbReference>
<evidence type="ECO:0000313" key="5">
    <source>
        <dbReference type="Proteomes" id="UP001596230"/>
    </source>
</evidence>
<reference evidence="5" key="1">
    <citation type="journal article" date="2019" name="Int. J. Syst. Evol. Microbiol.">
        <title>The Global Catalogue of Microorganisms (GCM) 10K type strain sequencing project: providing services to taxonomists for standard genome sequencing and annotation.</title>
        <authorList>
            <consortium name="The Broad Institute Genomics Platform"/>
            <consortium name="The Broad Institute Genome Sequencing Center for Infectious Disease"/>
            <person name="Wu L."/>
            <person name="Ma J."/>
        </authorList>
    </citation>
    <scope>NUCLEOTIDE SEQUENCE [LARGE SCALE GENOMIC DNA]</scope>
    <source>
        <strain evidence="5">CGMCC 1.18518</strain>
    </source>
</reference>
<dbReference type="EMBL" id="JBHSUB010000019">
    <property type="protein sequence ID" value="MFC6379549.1"/>
    <property type="molecule type" value="Genomic_DNA"/>
</dbReference>
<proteinExistence type="predicted"/>
<dbReference type="SUPFAM" id="SSF52794">
    <property type="entry name" value="PTS system IIB component-like"/>
    <property type="match status" value="1"/>
</dbReference>
<evidence type="ECO:0000256" key="2">
    <source>
        <dbReference type="ARBA" id="ARBA00022683"/>
    </source>
</evidence>
<dbReference type="Proteomes" id="UP001596230">
    <property type="component" value="Unassembled WGS sequence"/>
</dbReference>
<name>A0ABW1W154_9GAMM</name>
<dbReference type="InterPro" id="IPR003501">
    <property type="entry name" value="PTS_EIIB_2/3"/>
</dbReference>
<dbReference type="NCBIfam" id="NF007586">
    <property type="entry name" value="PRK10222.1"/>
    <property type="match status" value="1"/>
</dbReference>
<dbReference type="PROSITE" id="PS51099">
    <property type="entry name" value="PTS_EIIB_TYPE_2"/>
    <property type="match status" value="1"/>
</dbReference>
<evidence type="ECO:0000259" key="3">
    <source>
        <dbReference type="PROSITE" id="PS51099"/>
    </source>
</evidence>
<dbReference type="EC" id="2.7.1.194" evidence="4"/>
<dbReference type="Gene3D" id="3.40.50.2300">
    <property type="match status" value="1"/>
</dbReference>
<dbReference type="RefSeq" id="WP_212715012.1">
    <property type="nucleotide sequence ID" value="NZ_BAAAFX010000013.1"/>
</dbReference>
<comment type="caution">
    <text evidence="4">The sequence shown here is derived from an EMBL/GenBank/DDBJ whole genome shotgun (WGS) entry which is preliminary data.</text>
</comment>
<accession>A0ABW1W154</accession>
<sequence length="109" mass="11704">MTVRILAVCGCGQGSSMIMKMKVDQFLSQQQVDHSVNSCAVGEYKSELNQADIIIASTHVAGEISVSGNKYVVGVRNMLSAEDFGPKLMAIIRQHFPADLAGGKTDETE</sequence>
<keyword evidence="1 4" id="KW-0808">Transferase</keyword>
<evidence type="ECO:0000313" key="4">
    <source>
        <dbReference type="EMBL" id="MFC6379549.1"/>
    </source>
</evidence>
<evidence type="ECO:0000256" key="1">
    <source>
        <dbReference type="ARBA" id="ARBA00022679"/>
    </source>
</evidence>
<dbReference type="InterPro" id="IPR013011">
    <property type="entry name" value="PTS_EIIB_2"/>
</dbReference>
<keyword evidence="2" id="KW-0598">Phosphotransferase system</keyword>
<dbReference type="CDD" id="cd05563">
    <property type="entry name" value="PTS_IIB_ascorbate"/>
    <property type="match status" value="1"/>
</dbReference>
<gene>
    <name evidence="4" type="primary">ulaB</name>
    <name evidence="4" type="ORF">ACFP9W_15970</name>
</gene>
<keyword evidence="5" id="KW-1185">Reference proteome</keyword>
<feature type="domain" description="PTS EIIB type-2" evidence="3">
    <location>
        <begin position="3"/>
        <end position="96"/>
    </location>
</feature>
<protein>
    <submittedName>
        <fullName evidence="4">PTS ascorbate transporter subunit IIB</fullName>
        <ecNumber evidence="4">2.7.1.194</ecNumber>
    </submittedName>
</protein>